<keyword evidence="3" id="KW-1185">Reference proteome</keyword>
<evidence type="ECO:0000313" key="2">
    <source>
        <dbReference type="EMBL" id="RSL32764.1"/>
    </source>
</evidence>
<dbReference type="Proteomes" id="UP000275076">
    <property type="component" value="Unassembled WGS sequence"/>
</dbReference>
<reference evidence="2 3" key="1">
    <citation type="submission" date="2018-10" db="EMBL/GenBank/DDBJ databases">
        <title>Draft genome sequence of Bacillus salarius IM0101, isolated from a hypersaline soil in Inner Mongolia, China.</title>
        <authorList>
            <person name="Yamprayoonswat W."/>
            <person name="Boonvisut S."/>
            <person name="Jumpathong W."/>
            <person name="Sittihan S."/>
            <person name="Ruangsuj P."/>
            <person name="Wanthongcharoen S."/>
            <person name="Thongpramul N."/>
            <person name="Pimmason S."/>
            <person name="Yu B."/>
            <person name="Yasawong M."/>
        </authorList>
    </citation>
    <scope>NUCLEOTIDE SEQUENCE [LARGE SCALE GENOMIC DNA]</scope>
    <source>
        <strain evidence="2 3">IM0101</strain>
    </source>
</reference>
<keyword evidence="1" id="KW-0812">Transmembrane</keyword>
<sequence length="61" mass="7102">MISKIKQLSSQEWAILILFIFSIIALIATVEWVDNLDVDSNYVHEVEDVEDDVITYKWTSN</sequence>
<dbReference type="EMBL" id="RBVX01000012">
    <property type="protein sequence ID" value="RSL32764.1"/>
    <property type="molecule type" value="Genomic_DNA"/>
</dbReference>
<gene>
    <name evidence="2" type="ORF">D7Z54_13530</name>
</gene>
<dbReference type="AlphaFoldDB" id="A0A428N2T1"/>
<keyword evidence="1" id="KW-0472">Membrane</keyword>
<accession>A0A428N2T1</accession>
<keyword evidence="1" id="KW-1133">Transmembrane helix</keyword>
<protein>
    <submittedName>
        <fullName evidence="2">Uncharacterized protein</fullName>
    </submittedName>
</protein>
<evidence type="ECO:0000313" key="3">
    <source>
        <dbReference type="Proteomes" id="UP000275076"/>
    </source>
</evidence>
<dbReference type="RefSeq" id="WP_125556391.1">
    <property type="nucleotide sequence ID" value="NZ_RBVX01000012.1"/>
</dbReference>
<proteinExistence type="predicted"/>
<organism evidence="2 3">
    <name type="scientific">Salibacterium salarium</name>
    <dbReference type="NCBI Taxonomy" id="284579"/>
    <lineage>
        <taxon>Bacteria</taxon>
        <taxon>Bacillati</taxon>
        <taxon>Bacillota</taxon>
        <taxon>Bacilli</taxon>
        <taxon>Bacillales</taxon>
        <taxon>Bacillaceae</taxon>
    </lineage>
</organism>
<feature type="transmembrane region" description="Helical" evidence="1">
    <location>
        <begin position="12"/>
        <end position="33"/>
    </location>
</feature>
<name>A0A428N2T1_9BACI</name>
<evidence type="ECO:0000256" key="1">
    <source>
        <dbReference type="SAM" id="Phobius"/>
    </source>
</evidence>
<comment type="caution">
    <text evidence="2">The sequence shown here is derived from an EMBL/GenBank/DDBJ whole genome shotgun (WGS) entry which is preliminary data.</text>
</comment>